<feature type="transmembrane region" description="Helical" evidence="7">
    <location>
        <begin position="144"/>
        <end position="162"/>
    </location>
</feature>
<name>A0ABW1EJ69_9BACT</name>
<feature type="transmembrane region" description="Helical" evidence="7">
    <location>
        <begin position="33"/>
        <end position="53"/>
    </location>
</feature>
<evidence type="ECO:0000313" key="8">
    <source>
        <dbReference type="EMBL" id="MFC5864337.1"/>
    </source>
</evidence>
<keyword evidence="5 7" id="KW-0472">Membrane</keyword>
<evidence type="ECO:0000313" key="9">
    <source>
        <dbReference type="Proteomes" id="UP001596091"/>
    </source>
</evidence>
<accession>A0ABW1EJ69</accession>
<feature type="transmembrane region" description="Helical" evidence="7">
    <location>
        <begin position="393"/>
        <end position="409"/>
    </location>
</feature>
<protein>
    <submittedName>
        <fullName evidence="8">APC family permease</fullName>
    </submittedName>
</protein>
<sequence length="487" mass="52371">MSALPSASADPQTQTAAPTEEHQLHRQLRVADLVLAQILCVVGSSWVGVAAGLGPSQTVMWIAAMLAFYLPMAAAVIWLNSAMPLEGGLYIWAHKAFGNLGGFLTAWNLWIYSIAVTATILYSTPTEISYLIGPSAKWLPESPAASFAIVAGLLVVLTVAAIRGLEVGKWIHNIGGAAILAVFAALIFLPLWAIWRGHITHYAGLTVATPQVDLRSIAQFGQMLFGALCGLEYIAIFAGESKHPGRSIAQSVWISSPVICAMFILGTCSVATFVQPGHIDYIAPIPQVLRIALGNTGIGNLLAITAILLLELRLLGAASYLFTGATRLPMAVGWDTLVPAWFTRLSPRWKTPVNSTLCATALVLVLVVMATSGVHAQEAFQLLTNAGLTHYELTYLAMFAAPIAGVTALRRQFSPWLKAVCVVGFLATLFSLLISIFPYVKVVNPAIYAGKIIATVLVSNSAAICFYLWRKRTWRRDAGMELNTRLE</sequence>
<keyword evidence="3 7" id="KW-0812">Transmembrane</keyword>
<keyword evidence="9" id="KW-1185">Reference proteome</keyword>
<dbReference type="Pfam" id="PF13520">
    <property type="entry name" value="AA_permease_2"/>
    <property type="match status" value="1"/>
</dbReference>
<feature type="transmembrane region" description="Helical" evidence="7">
    <location>
        <begin position="446"/>
        <end position="469"/>
    </location>
</feature>
<keyword evidence="2" id="KW-1003">Cell membrane</keyword>
<feature type="region of interest" description="Disordered" evidence="6">
    <location>
        <begin position="1"/>
        <end position="21"/>
    </location>
</feature>
<evidence type="ECO:0000256" key="3">
    <source>
        <dbReference type="ARBA" id="ARBA00022692"/>
    </source>
</evidence>
<feature type="transmembrane region" description="Helical" evidence="7">
    <location>
        <begin position="100"/>
        <end position="124"/>
    </location>
</feature>
<evidence type="ECO:0000256" key="7">
    <source>
        <dbReference type="SAM" id="Phobius"/>
    </source>
</evidence>
<evidence type="ECO:0000256" key="6">
    <source>
        <dbReference type="SAM" id="MobiDB-lite"/>
    </source>
</evidence>
<dbReference type="Gene3D" id="1.20.1740.10">
    <property type="entry name" value="Amino acid/polyamine transporter I"/>
    <property type="match status" value="1"/>
</dbReference>
<proteinExistence type="predicted"/>
<dbReference type="PIRSF" id="PIRSF006060">
    <property type="entry name" value="AA_transporter"/>
    <property type="match status" value="1"/>
</dbReference>
<dbReference type="PANTHER" id="PTHR42770">
    <property type="entry name" value="AMINO ACID TRANSPORTER-RELATED"/>
    <property type="match status" value="1"/>
</dbReference>
<feature type="transmembrane region" description="Helical" evidence="7">
    <location>
        <begin position="251"/>
        <end position="275"/>
    </location>
</feature>
<keyword evidence="4 7" id="KW-1133">Transmembrane helix</keyword>
<comment type="caution">
    <text evidence="8">The sequence shown here is derived from an EMBL/GenBank/DDBJ whole genome shotgun (WGS) entry which is preliminary data.</text>
</comment>
<feature type="transmembrane region" description="Helical" evidence="7">
    <location>
        <begin position="174"/>
        <end position="195"/>
    </location>
</feature>
<dbReference type="EMBL" id="JBHSPH010000009">
    <property type="protein sequence ID" value="MFC5864337.1"/>
    <property type="molecule type" value="Genomic_DNA"/>
</dbReference>
<reference evidence="9" key="1">
    <citation type="journal article" date="2019" name="Int. J. Syst. Evol. Microbiol.">
        <title>The Global Catalogue of Microorganisms (GCM) 10K type strain sequencing project: providing services to taxonomists for standard genome sequencing and annotation.</title>
        <authorList>
            <consortium name="The Broad Institute Genomics Platform"/>
            <consortium name="The Broad Institute Genome Sequencing Center for Infectious Disease"/>
            <person name="Wu L."/>
            <person name="Ma J."/>
        </authorList>
    </citation>
    <scope>NUCLEOTIDE SEQUENCE [LARGE SCALE GENOMIC DNA]</scope>
    <source>
        <strain evidence="9">JCM 4087</strain>
    </source>
</reference>
<evidence type="ECO:0000256" key="1">
    <source>
        <dbReference type="ARBA" id="ARBA00004651"/>
    </source>
</evidence>
<dbReference type="RefSeq" id="WP_263342072.1">
    <property type="nucleotide sequence ID" value="NZ_JAGSYH010000009.1"/>
</dbReference>
<gene>
    <name evidence="8" type="ORF">ACFPT7_18670</name>
</gene>
<dbReference type="Proteomes" id="UP001596091">
    <property type="component" value="Unassembled WGS sequence"/>
</dbReference>
<dbReference type="PANTHER" id="PTHR42770:SF7">
    <property type="entry name" value="MEMBRANE PROTEIN"/>
    <property type="match status" value="1"/>
</dbReference>
<organism evidence="8 9">
    <name type="scientific">Acidicapsa dinghuensis</name>
    <dbReference type="NCBI Taxonomy" id="2218256"/>
    <lineage>
        <taxon>Bacteria</taxon>
        <taxon>Pseudomonadati</taxon>
        <taxon>Acidobacteriota</taxon>
        <taxon>Terriglobia</taxon>
        <taxon>Terriglobales</taxon>
        <taxon>Acidobacteriaceae</taxon>
        <taxon>Acidicapsa</taxon>
    </lineage>
</organism>
<feature type="transmembrane region" description="Helical" evidence="7">
    <location>
        <begin position="416"/>
        <end position="440"/>
    </location>
</feature>
<evidence type="ECO:0000256" key="2">
    <source>
        <dbReference type="ARBA" id="ARBA00022475"/>
    </source>
</evidence>
<evidence type="ECO:0000256" key="4">
    <source>
        <dbReference type="ARBA" id="ARBA00022989"/>
    </source>
</evidence>
<evidence type="ECO:0000256" key="5">
    <source>
        <dbReference type="ARBA" id="ARBA00023136"/>
    </source>
</evidence>
<feature type="transmembrane region" description="Helical" evidence="7">
    <location>
        <begin position="59"/>
        <end position="79"/>
    </location>
</feature>
<feature type="transmembrane region" description="Helical" evidence="7">
    <location>
        <begin position="287"/>
        <end position="310"/>
    </location>
</feature>
<comment type="subcellular location">
    <subcellularLocation>
        <location evidence="1">Cell membrane</location>
        <topology evidence="1">Multi-pass membrane protein</topology>
    </subcellularLocation>
</comment>
<feature type="transmembrane region" description="Helical" evidence="7">
    <location>
        <begin position="220"/>
        <end position="239"/>
    </location>
</feature>
<dbReference type="InterPro" id="IPR050367">
    <property type="entry name" value="APC_superfamily"/>
</dbReference>
<feature type="transmembrane region" description="Helical" evidence="7">
    <location>
        <begin position="353"/>
        <end position="373"/>
    </location>
</feature>
<dbReference type="InterPro" id="IPR002293">
    <property type="entry name" value="AA/rel_permease1"/>
</dbReference>